<protein>
    <recommendedName>
        <fullName evidence="6">Protein YOP1</fullName>
    </recommendedName>
</protein>
<dbReference type="PANTHER" id="PTHR12300">
    <property type="entry name" value="HVA22-LIKE PROTEINS"/>
    <property type="match status" value="1"/>
</dbReference>
<keyword evidence="4 6" id="KW-1133">Transmembrane helix</keyword>
<dbReference type="Pfam" id="PF03134">
    <property type="entry name" value="TB2_DP1_HVA22"/>
    <property type="match status" value="1"/>
</dbReference>
<gene>
    <name evidence="7" type="ORF">CBYS24578_00002792</name>
</gene>
<name>A0A9N9Y6C6_9HYPO</name>
<evidence type="ECO:0000313" key="8">
    <source>
        <dbReference type="Proteomes" id="UP000754883"/>
    </source>
</evidence>
<evidence type="ECO:0000256" key="6">
    <source>
        <dbReference type="RuleBase" id="RU362006"/>
    </source>
</evidence>
<feature type="transmembrane region" description="Helical" evidence="6">
    <location>
        <begin position="119"/>
        <end position="139"/>
    </location>
</feature>
<comment type="caution">
    <text evidence="7">The sequence shown here is derived from an EMBL/GenBank/DDBJ whole genome shotgun (WGS) entry which is preliminary data.</text>
</comment>
<keyword evidence="3 6" id="KW-0812">Transmembrane</keyword>
<sequence length="171" mass="19400">MASPQEKAQNYLAQLDKELSKYPALNNIEKQVGVPKAYGVIGLAALYFFLVIFNIGGQLLTNFAGFIIPGYYSLGALFSRGTADDTQWLTKQYWVVFAFFTVAESFVNIVYWFPFYFVFKFVFLLWLSLPPFHGAQIVFRSFIAPTFSRYFVQPGGASNLRSKAEGFSKTE</sequence>
<keyword evidence="5 6" id="KW-0472">Membrane</keyword>
<dbReference type="PANTHER" id="PTHR12300:SF161">
    <property type="entry name" value="RECEPTOR EXPRESSION-ENHANCING PROTEIN"/>
    <property type="match status" value="1"/>
</dbReference>
<reference evidence="7 8" key="2">
    <citation type="submission" date="2021-10" db="EMBL/GenBank/DDBJ databases">
        <authorList>
            <person name="Piombo E."/>
        </authorList>
    </citation>
    <scope>NUCLEOTIDE SEQUENCE [LARGE SCALE GENOMIC DNA]</scope>
</reference>
<dbReference type="EMBL" id="CABFNO020001553">
    <property type="protein sequence ID" value="CAG9999897.1"/>
    <property type="molecule type" value="Genomic_DNA"/>
</dbReference>
<accession>A0A9N9Y6C6</accession>
<dbReference type="OrthoDB" id="10009287at2759"/>
<feature type="transmembrane region" description="Helical" evidence="6">
    <location>
        <begin position="93"/>
        <end position="113"/>
    </location>
</feature>
<dbReference type="AlphaFoldDB" id="A0A9N9Y6C6"/>
<comment type="caution">
    <text evidence="6">Lacks conserved residue(s) required for the propagation of feature annotation.</text>
</comment>
<feature type="transmembrane region" description="Helical" evidence="6">
    <location>
        <begin position="37"/>
        <end position="57"/>
    </location>
</feature>
<dbReference type="GO" id="GO:0016020">
    <property type="term" value="C:membrane"/>
    <property type="evidence" value="ECO:0007669"/>
    <property type="project" value="UniProtKB-SubCell"/>
</dbReference>
<dbReference type="InterPro" id="IPR004345">
    <property type="entry name" value="TB2_DP1_HVA22"/>
</dbReference>
<evidence type="ECO:0000256" key="3">
    <source>
        <dbReference type="ARBA" id="ARBA00022692"/>
    </source>
</evidence>
<dbReference type="Proteomes" id="UP000754883">
    <property type="component" value="Unassembled WGS sequence"/>
</dbReference>
<comment type="subcellular location">
    <subcellularLocation>
        <location evidence="1 6">Membrane</location>
        <topology evidence="1 6">Multi-pass membrane protein</topology>
    </subcellularLocation>
</comment>
<organism evidence="7 8">
    <name type="scientific">Clonostachys byssicola</name>
    <dbReference type="NCBI Taxonomy" id="160290"/>
    <lineage>
        <taxon>Eukaryota</taxon>
        <taxon>Fungi</taxon>
        <taxon>Dikarya</taxon>
        <taxon>Ascomycota</taxon>
        <taxon>Pezizomycotina</taxon>
        <taxon>Sordariomycetes</taxon>
        <taxon>Hypocreomycetidae</taxon>
        <taxon>Hypocreales</taxon>
        <taxon>Bionectriaceae</taxon>
        <taxon>Clonostachys</taxon>
    </lineage>
</organism>
<keyword evidence="8" id="KW-1185">Reference proteome</keyword>
<evidence type="ECO:0000256" key="2">
    <source>
        <dbReference type="ARBA" id="ARBA00008573"/>
    </source>
</evidence>
<comment type="similarity">
    <text evidence="2 6">Belongs to the DP1 family.</text>
</comment>
<proteinExistence type="inferred from homology"/>
<evidence type="ECO:0000256" key="5">
    <source>
        <dbReference type="ARBA" id="ARBA00023136"/>
    </source>
</evidence>
<reference evidence="8" key="1">
    <citation type="submission" date="2019-06" db="EMBL/GenBank/DDBJ databases">
        <authorList>
            <person name="Broberg M."/>
        </authorList>
    </citation>
    <scope>NUCLEOTIDE SEQUENCE [LARGE SCALE GENOMIC DNA]</scope>
</reference>
<evidence type="ECO:0000313" key="7">
    <source>
        <dbReference type="EMBL" id="CAG9999897.1"/>
    </source>
</evidence>
<evidence type="ECO:0000256" key="4">
    <source>
        <dbReference type="ARBA" id="ARBA00022989"/>
    </source>
</evidence>
<evidence type="ECO:0000256" key="1">
    <source>
        <dbReference type="ARBA" id="ARBA00004141"/>
    </source>
</evidence>